<evidence type="ECO:0000256" key="1">
    <source>
        <dbReference type="SAM" id="MobiDB-lite"/>
    </source>
</evidence>
<feature type="region of interest" description="Disordered" evidence="1">
    <location>
        <begin position="18"/>
        <end position="68"/>
    </location>
</feature>
<reference evidence="2 3" key="1">
    <citation type="journal article" date="2015" name="Nature">
        <title>rRNA introns, odd ribosomes, and small enigmatic genomes across a large radiation of phyla.</title>
        <authorList>
            <person name="Brown C.T."/>
            <person name="Hug L.A."/>
            <person name="Thomas B.C."/>
            <person name="Sharon I."/>
            <person name="Castelle C.J."/>
            <person name="Singh A."/>
            <person name="Wilkins M.J."/>
            <person name="Williams K.H."/>
            <person name="Banfield J.F."/>
        </authorList>
    </citation>
    <scope>NUCLEOTIDE SEQUENCE [LARGE SCALE GENOMIC DNA]</scope>
</reference>
<proteinExistence type="predicted"/>
<comment type="caution">
    <text evidence="2">The sequence shown here is derived from an EMBL/GenBank/DDBJ whole genome shotgun (WGS) entry which is preliminary data.</text>
</comment>
<dbReference type="AlphaFoldDB" id="A0A0G0V8K9"/>
<dbReference type="Proteomes" id="UP000034746">
    <property type="component" value="Unassembled WGS sequence"/>
</dbReference>
<protein>
    <submittedName>
        <fullName evidence="2">Uncharacterized protein</fullName>
    </submittedName>
</protein>
<evidence type="ECO:0000313" key="3">
    <source>
        <dbReference type="Proteomes" id="UP000034746"/>
    </source>
</evidence>
<name>A0A0G0V8K9_9BACT</name>
<evidence type="ECO:0000313" key="2">
    <source>
        <dbReference type="EMBL" id="KKR97373.1"/>
    </source>
</evidence>
<gene>
    <name evidence="2" type="ORF">UU48_C0017G0009</name>
</gene>
<dbReference type="EMBL" id="LCAU01000017">
    <property type="protein sequence ID" value="KKR97373.1"/>
    <property type="molecule type" value="Genomic_DNA"/>
</dbReference>
<sequence length="114" mass="12573">MNYLPFITIVDQILATKQKDPDADTSAMERQIDEKGQKGSPIFQIDKPIEGDRNRDRPAIQNGGQARQNNSRVNTILISLANNLQLQAVHALHPGVCLKAERGDITLDEAGELV</sequence>
<accession>A0A0G0V8K9</accession>
<feature type="compositionally biased region" description="Basic and acidic residues" evidence="1">
    <location>
        <begin position="47"/>
        <end position="58"/>
    </location>
</feature>
<organism evidence="2 3">
    <name type="scientific">Candidatus Uhrbacteria bacterium GW2011_GWF2_41_16</name>
    <dbReference type="NCBI Taxonomy" id="1618997"/>
    <lineage>
        <taxon>Bacteria</taxon>
        <taxon>Candidatus Uhriibacteriota</taxon>
    </lineage>
</organism>